<evidence type="ECO:0000256" key="2">
    <source>
        <dbReference type="ARBA" id="ARBA00005369"/>
    </source>
</evidence>
<evidence type="ECO:0000256" key="1">
    <source>
        <dbReference type="ARBA" id="ARBA00004496"/>
    </source>
</evidence>
<dbReference type="PANTHER" id="PTHR11579">
    <property type="entry name" value="PROTEIN-L-ISOASPARTATE O-METHYLTRANSFERASE"/>
    <property type="match status" value="1"/>
</dbReference>
<evidence type="ECO:0000256" key="6">
    <source>
        <dbReference type="ARBA" id="ARBA00022691"/>
    </source>
</evidence>
<dbReference type="GO" id="GO:0004719">
    <property type="term" value="F:protein-L-isoaspartate (D-aspartate) O-methyltransferase activity"/>
    <property type="evidence" value="ECO:0007669"/>
    <property type="project" value="UniProtKB-UniRule"/>
</dbReference>
<evidence type="ECO:0000313" key="8">
    <source>
        <dbReference type="EMBL" id="SKC13194.1"/>
    </source>
</evidence>
<proteinExistence type="inferred from homology"/>
<keyword evidence="6 7" id="KW-0949">S-adenosyl-L-methionine</keyword>
<protein>
    <recommendedName>
        <fullName evidence="7">Protein-L-isoaspartate O-methyltransferase</fullName>
        <ecNumber evidence="7">2.1.1.77</ecNumber>
    </recommendedName>
    <alternativeName>
        <fullName evidence="7">L-isoaspartyl protein carboxyl methyltransferase</fullName>
    </alternativeName>
    <alternativeName>
        <fullName evidence="7">Protein L-isoaspartyl methyltransferase</fullName>
    </alternativeName>
    <alternativeName>
        <fullName evidence="7">Protein-beta-aspartate methyltransferase</fullName>
        <shortName evidence="7">PIMT</shortName>
    </alternativeName>
</protein>
<gene>
    <name evidence="7" type="primary">pcm</name>
    <name evidence="8" type="ORF">SAMN05660750_04547</name>
</gene>
<dbReference type="InterPro" id="IPR029063">
    <property type="entry name" value="SAM-dependent_MTases_sf"/>
</dbReference>
<keyword evidence="4 7" id="KW-0489">Methyltransferase</keyword>
<dbReference type="FunFam" id="3.40.50.150:FF:000010">
    <property type="entry name" value="Protein-L-isoaspartate O-methyltransferase"/>
    <property type="match status" value="1"/>
</dbReference>
<dbReference type="Proteomes" id="UP000190130">
    <property type="component" value="Unassembled WGS sequence"/>
</dbReference>
<dbReference type="HAMAP" id="MF_00090">
    <property type="entry name" value="PIMT"/>
    <property type="match status" value="1"/>
</dbReference>
<name>A0A1T5GXP3_9HYPH</name>
<dbReference type="AlphaFoldDB" id="A0A1T5GXP3"/>
<dbReference type="Gene3D" id="3.40.50.150">
    <property type="entry name" value="Vaccinia Virus protein VP39"/>
    <property type="match status" value="1"/>
</dbReference>
<evidence type="ECO:0000256" key="4">
    <source>
        <dbReference type="ARBA" id="ARBA00022603"/>
    </source>
</evidence>
<keyword evidence="5 7" id="KW-0808">Transferase</keyword>
<dbReference type="Pfam" id="PF01135">
    <property type="entry name" value="PCMT"/>
    <property type="match status" value="1"/>
</dbReference>
<organism evidence="8 9">
    <name type="scientific">Bosea thiooxidans</name>
    <dbReference type="NCBI Taxonomy" id="53254"/>
    <lineage>
        <taxon>Bacteria</taxon>
        <taxon>Pseudomonadati</taxon>
        <taxon>Pseudomonadota</taxon>
        <taxon>Alphaproteobacteria</taxon>
        <taxon>Hyphomicrobiales</taxon>
        <taxon>Boseaceae</taxon>
        <taxon>Bosea</taxon>
    </lineage>
</organism>
<feature type="active site" evidence="7">
    <location>
        <position position="62"/>
    </location>
</feature>
<evidence type="ECO:0000256" key="3">
    <source>
        <dbReference type="ARBA" id="ARBA00022490"/>
    </source>
</evidence>
<comment type="function">
    <text evidence="7">Catalyzes the methyl esterification of L-isoaspartyl residues in peptides and proteins that result from spontaneous decomposition of normal L-aspartyl and L-asparaginyl residues. It plays a role in the repair and/or degradation of damaged proteins.</text>
</comment>
<dbReference type="GO" id="GO:0032259">
    <property type="term" value="P:methylation"/>
    <property type="evidence" value="ECO:0007669"/>
    <property type="project" value="UniProtKB-KW"/>
</dbReference>
<sequence>MTKRSADRRRMVEFQLVGRGIRDARVLAAMRQVPREAFVASGLADLAYEDAPLPIAEGQTISQPFIVALMAEAAEIKARDRVLEVGTGSGYAAAVISRIAAKVFTIERYPALAQGAEARLREFGYDNIAVRTGDGTLGWPEEAPFDAILVTAGGPDAPPALKRQLAIGGRLIVPVGPGEREQRLLKLVRRGDDAFERKDLGGVLFVPLIGEQGWIESEVLARRRR</sequence>
<dbReference type="PROSITE" id="PS01279">
    <property type="entry name" value="PCMT"/>
    <property type="match status" value="1"/>
</dbReference>
<reference evidence="8 9" key="1">
    <citation type="submission" date="2017-02" db="EMBL/GenBank/DDBJ databases">
        <authorList>
            <person name="Peterson S.W."/>
        </authorList>
    </citation>
    <scope>NUCLEOTIDE SEQUENCE [LARGE SCALE GENOMIC DNA]</scope>
    <source>
        <strain evidence="8 9">DSM 9653</strain>
    </source>
</reference>
<dbReference type="OrthoDB" id="9810066at2"/>
<dbReference type="GO" id="GO:0030091">
    <property type="term" value="P:protein repair"/>
    <property type="evidence" value="ECO:0007669"/>
    <property type="project" value="UniProtKB-UniRule"/>
</dbReference>
<dbReference type="CDD" id="cd02440">
    <property type="entry name" value="AdoMet_MTases"/>
    <property type="match status" value="1"/>
</dbReference>
<comment type="subcellular location">
    <subcellularLocation>
        <location evidence="1 7">Cytoplasm</location>
    </subcellularLocation>
</comment>
<dbReference type="NCBIfam" id="TIGR00080">
    <property type="entry name" value="pimt"/>
    <property type="match status" value="1"/>
</dbReference>
<comment type="catalytic activity">
    <reaction evidence="7">
        <text>[protein]-L-isoaspartate + S-adenosyl-L-methionine = [protein]-L-isoaspartate alpha-methyl ester + S-adenosyl-L-homocysteine</text>
        <dbReference type="Rhea" id="RHEA:12705"/>
        <dbReference type="Rhea" id="RHEA-COMP:12143"/>
        <dbReference type="Rhea" id="RHEA-COMP:12144"/>
        <dbReference type="ChEBI" id="CHEBI:57856"/>
        <dbReference type="ChEBI" id="CHEBI:59789"/>
        <dbReference type="ChEBI" id="CHEBI:90596"/>
        <dbReference type="ChEBI" id="CHEBI:90598"/>
        <dbReference type="EC" id="2.1.1.77"/>
    </reaction>
</comment>
<evidence type="ECO:0000313" key="9">
    <source>
        <dbReference type="Proteomes" id="UP000190130"/>
    </source>
</evidence>
<dbReference type="EC" id="2.1.1.77" evidence="7"/>
<dbReference type="InterPro" id="IPR000682">
    <property type="entry name" value="PCMT"/>
</dbReference>
<dbReference type="RefSeq" id="WP_079592145.1">
    <property type="nucleotide sequence ID" value="NZ_FUYX01000017.1"/>
</dbReference>
<evidence type="ECO:0000256" key="5">
    <source>
        <dbReference type="ARBA" id="ARBA00022679"/>
    </source>
</evidence>
<dbReference type="NCBIfam" id="NF001453">
    <property type="entry name" value="PRK00312.1"/>
    <property type="match status" value="1"/>
</dbReference>
<evidence type="ECO:0000256" key="7">
    <source>
        <dbReference type="HAMAP-Rule" id="MF_00090"/>
    </source>
</evidence>
<dbReference type="PANTHER" id="PTHR11579:SF0">
    <property type="entry name" value="PROTEIN-L-ISOASPARTATE(D-ASPARTATE) O-METHYLTRANSFERASE"/>
    <property type="match status" value="1"/>
</dbReference>
<dbReference type="SUPFAM" id="SSF53335">
    <property type="entry name" value="S-adenosyl-L-methionine-dependent methyltransferases"/>
    <property type="match status" value="1"/>
</dbReference>
<keyword evidence="3 7" id="KW-0963">Cytoplasm</keyword>
<dbReference type="EMBL" id="FUYX01000017">
    <property type="protein sequence ID" value="SKC13194.1"/>
    <property type="molecule type" value="Genomic_DNA"/>
</dbReference>
<comment type="similarity">
    <text evidence="2 7">Belongs to the methyltransferase superfamily. L-isoaspartyl/D-aspartyl protein methyltransferase family.</text>
</comment>
<dbReference type="GO" id="GO:0005737">
    <property type="term" value="C:cytoplasm"/>
    <property type="evidence" value="ECO:0007669"/>
    <property type="project" value="UniProtKB-SubCell"/>
</dbReference>
<accession>A0A1T5GXP3</accession>